<protein>
    <submittedName>
        <fullName evidence="10">Membrane protein</fullName>
    </submittedName>
</protein>
<dbReference type="InterPro" id="IPR005829">
    <property type="entry name" value="Sugar_transporter_CS"/>
</dbReference>
<evidence type="ECO:0000256" key="6">
    <source>
        <dbReference type="ARBA" id="ARBA00022989"/>
    </source>
</evidence>
<keyword evidence="3" id="KW-0813">Transport</keyword>
<evidence type="ECO:0000256" key="5">
    <source>
        <dbReference type="ARBA" id="ARBA00022692"/>
    </source>
</evidence>
<dbReference type="Pfam" id="PF07690">
    <property type="entry name" value="MFS_1"/>
    <property type="match status" value="1"/>
</dbReference>
<feature type="transmembrane region" description="Helical" evidence="8">
    <location>
        <begin position="24"/>
        <end position="42"/>
    </location>
</feature>
<gene>
    <name evidence="10" type="ORF">NS258_02505</name>
</gene>
<dbReference type="Proteomes" id="UP000074410">
    <property type="component" value="Unassembled WGS sequence"/>
</dbReference>
<reference evidence="10 11" key="1">
    <citation type="journal article" date="2016" name="Front. Microbiol.">
        <title>Genomic Resource of Rice Seed Associated Bacteria.</title>
        <authorList>
            <person name="Midha S."/>
            <person name="Bansal K."/>
            <person name="Sharma S."/>
            <person name="Kumar N."/>
            <person name="Patil P.P."/>
            <person name="Chaudhry V."/>
            <person name="Patil P.B."/>
        </authorList>
    </citation>
    <scope>NUCLEOTIDE SEQUENCE [LARGE SCALE GENOMIC DNA]</scope>
    <source>
        <strain evidence="10 11">NS258</strain>
    </source>
</reference>
<dbReference type="PROSITE" id="PS50850">
    <property type="entry name" value="MFS"/>
    <property type="match status" value="1"/>
</dbReference>
<comment type="caution">
    <text evidence="10">The sequence shown here is derived from an EMBL/GenBank/DDBJ whole genome shotgun (WGS) entry which is preliminary data.</text>
</comment>
<feature type="transmembrane region" description="Helical" evidence="8">
    <location>
        <begin position="118"/>
        <end position="137"/>
    </location>
</feature>
<accession>A0A147JCD0</accession>
<dbReference type="InterPro" id="IPR011701">
    <property type="entry name" value="MFS"/>
</dbReference>
<keyword evidence="4" id="KW-1003">Cell membrane</keyword>
<dbReference type="InterPro" id="IPR020846">
    <property type="entry name" value="MFS_dom"/>
</dbReference>
<organism evidence="10 11">
    <name type="scientific">Sphingomonas sanguinis</name>
    <dbReference type="NCBI Taxonomy" id="33051"/>
    <lineage>
        <taxon>Bacteria</taxon>
        <taxon>Pseudomonadati</taxon>
        <taxon>Pseudomonadota</taxon>
        <taxon>Alphaproteobacteria</taxon>
        <taxon>Sphingomonadales</taxon>
        <taxon>Sphingomonadaceae</taxon>
        <taxon>Sphingomonas</taxon>
    </lineage>
</organism>
<evidence type="ECO:0000313" key="11">
    <source>
        <dbReference type="Proteomes" id="UP000074410"/>
    </source>
</evidence>
<feature type="domain" description="Major facilitator superfamily (MFS) profile" evidence="9">
    <location>
        <begin position="24"/>
        <end position="167"/>
    </location>
</feature>
<keyword evidence="7 8" id="KW-0472">Membrane</keyword>
<dbReference type="PANTHER" id="PTHR43271:SF1">
    <property type="entry name" value="INNER MEMBRANE TRANSPORT PROTEIN YNFM"/>
    <property type="match status" value="1"/>
</dbReference>
<dbReference type="AlphaFoldDB" id="A0A147JCD0"/>
<dbReference type="EMBL" id="LDTC01000013">
    <property type="protein sequence ID" value="KTW17118.1"/>
    <property type="molecule type" value="Genomic_DNA"/>
</dbReference>
<proteinExistence type="inferred from homology"/>
<dbReference type="SUPFAM" id="SSF103473">
    <property type="entry name" value="MFS general substrate transporter"/>
    <property type="match status" value="1"/>
</dbReference>
<comment type="subcellular location">
    <subcellularLocation>
        <location evidence="1">Cell membrane</location>
        <topology evidence="1">Multi-pass membrane protein</topology>
    </subcellularLocation>
</comment>
<feature type="transmembrane region" description="Helical" evidence="8">
    <location>
        <begin position="149"/>
        <end position="166"/>
    </location>
</feature>
<keyword evidence="5 8" id="KW-0812">Transmembrane</keyword>
<comment type="similarity">
    <text evidence="2">Belongs to the major facilitator superfamily.</text>
</comment>
<dbReference type="PATRIC" id="fig|33051.5.peg.542"/>
<dbReference type="InterPro" id="IPR036259">
    <property type="entry name" value="MFS_trans_sf"/>
</dbReference>
<dbReference type="GO" id="GO:0022857">
    <property type="term" value="F:transmembrane transporter activity"/>
    <property type="evidence" value="ECO:0007669"/>
    <property type="project" value="InterPro"/>
</dbReference>
<evidence type="ECO:0000256" key="2">
    <source>
        <dbReference type="ARBA" id="ARBA00008335"/>
    </source>
</evidence>
<feature type="non-terminal residue" evidence="10">
    <location>
        <position position="167"/>
    </location>
</feature>
<feature type="transmembrane region" description="Helical" evidence="8">
    <location>
        <begin position="62"/>
        <end position="81"/>
    </location>
</feature>
<evidence type="ECO:0000259" key="9">
    <source>
        <dbReference type="PROSITE" id="PS50850"/>
    </source>
</evidence>
<dbReference type="PANTHER" id="PTHR43271">
    <property type="entry name" value="BLL2771 PROTEIN"/>
    <property type="match status" value="1"/>
</dbReference>
<name>A0A147JCD0_9SPHN</name>
<evidence type="ECO:0000256" key="8">
    <source>
        <dbReference type="SAM" id="Phobius"/>
    </source>
</evidence>
<evidence type="ECO:0000313" key="10">
    <source>
        <dbReference type="EMBL" id="KTW17118.1"/>
    </source>
</evidence>
<dbReference type="Gene3D" id="1.20.1250.20">
    <property type="entry name" value="MFS general substrate transporter like domains"/>
    <property type="match status" value="1"/>
</dbReference>
<keyword evidence="6 8" id="KW-1133">Transmembrane helix</keyword>
<evidence type="ECO:0000256" key="3">
    <source>
        <dbReference type="ARBA" id="ARBA00022448"/>
    </source>
</evidence>
<sequence length="167" mass="16751">MTVTDPSSAPSQALAAGTPGYRRLTWAMLFAGFATFSTLYAVQPLMPLLAAHYRISAEASSLAVSLATGPLAVGILVAGAVSDRLGRRSLMVAAMMTAALLTLAAAVVPGWYGFLALRFLAGLALAGVPAVAMAYVAEEVDAASIGSAMGLYIAGSGLGGMGGRLVA</sequence>
<feature type="transmembrane region" description="Helical" evidence="8">
    <location>
        <begin position="90"/>
        <end position="112"/>
    </location>
</feature>
<dbReference type="PROSITE" id="PS00216">
    <property type="entry name" value="SUGAR_TRANSPORT_1"/>
    <property type="match status" value="1"/>
</dbReference>
<evidence type="ECO:0000256" key="1">
    <source>
        <dbReference type="ARBA" id="ARBA00004651"/>
    </source>
</evidence>
<dbReference type="GO" id="GO:0005886">
    <property type="term" value="C:plasma membrane"/>
    <property type="evidence" value="ECO:0007669"/>
    <property type="project" value="UniProtKB-SubCell"/>
</dbReference>
<evidence type="ECO:0000256" key="4">
    <source>
        <dbReference type="ARBA" id="ARBA00022475"/>
    </source>
</evidence>
<evidence type="ECO:0000256" key="7">
    <source>
        <dbReference type="ARBA" id="ARBA00023136"/>
    </source>
</evidence>